<dbReference type="Proteomes" id="UP000824076">
    <property type="component" value="Unassembled WGS sequence"/>
</dbReference>
<dbReference type="EMBL" id="DVMS01000131">
    <property type="protein sequence ID" value="HIU38919.1"/>
    <property type="molecule type" value="Genomic_DNA"/>
</dbReference>
<evidence type="ECO:0000313" key="3">
    <source>
        <dbReference type="Proteomes" id="UP000824076"/>
    </source>
</evidence>
<dbReference type="AlphaFoldDB" id="A0A9D1LGJ2"/>
<dbReference type="InterPro" id="IPR036514">
    <property type="entry name" value="SGNH_hydro_sf"/>
</dbReference>
<dbReference type="InterPro" id="IPR051532">
    <property type="entry name" value="Ester_Hydrolysis_Enzymes"/>
</dbReference>
<dbReference type="SUPFAM" id="SSF52266">
    <property type="entry name" value="SGNH hydrolase"/>
    <property type="match status" value="1"/>
</dbReference>
<dbReference type="PANTHER" id="PTHR30383:SF5">
    <property type="entry name" value="SGNH HYDROLASE-TYPE ESTERASE DOMAIN-CONTAINING PROTEIN"/>
    <property type="match status" value="1"/>
</dbReference>
<proteinExistence type="predicted"/>
<name>A0A9D1LGJ2_9BACT</name>
<comment type="caution">
    <text evidence="2">The sequence shown here is derived from an EMBL/GenBank/DDBJ whole genome shotgun (WGS) entry which is preliminary data.</text>
</comment>
<dbReference type="Gene3D" id="3.40.50.1110">
    <property type="entry name" value="SGNH hydrolase"/>
    <property type="match status" value="1"/>
</dbReference>
<evidence type="ECO:0000259" key="1">
    <source>
        <dbReference type="Pfam" id="PF13472"/>
    </source>
</evidence>
<reference evidence="2" key="1">
    <citation type="submission" date="2020-10" db="EMBL/GenBank/DDBJ databases">
        <authorList>
            <person name="Gilroy R."/>
        </authorList>
    </citation>
    <scope>NUCLEOTIDE SEQUENCE</scope>
    <source>
        <strain evidence="2">17073</strain>
    </source>
</reference>
<sequence length="221" mass="24522">MRNVFIAVALFLGVGMMSAQEKYEYNEFYYQRATLFEELPIAETDIVFLGDSQTNGCEWHELLANPNVKNRGISSDVIQGFADRVDPVIKGKPAKVFILGGVNDISHNLTPDSIATAMEALIVKIKTGTPRTKIYLQSLLPIDNSFNRYKAMAGKEQVIVETNALLKEVAARQGVTWIDLYSKMVDPSTGSMKKGLTNDGLHLMGAGYLVWRDAVLPYVNE</sequence>
<dbReference type="Pfam" id="PF13472">
    <property type="entry name" value="Lipase_GDSL_2"/>
    <property type="match status" value="1"/>
</dbReference>
<evidence type="ECO:0000313" key="2">
    <source>
        <dbReference type="EMBL" id="HIU38919.1"/>
    </source>
</evidence>
<organism evidence="2 3">
    <name type="scientific">Candidatus Limisoma intestinavium</name>
    <dbReference type="NCBI Taxonomy" id="2840856"/>
    <lineage>
        <taxon>Bacteria</taxon>
        <taxon>Pseudomonadati</taxon>
        <taxon>Bacteroidota</taxon>
        <taxon>Bacteroidia</taxon>
        <taxon>Bacteroidales</taxon>
        <taxon>Candidatus Limisoma</taxon>
    </lineage>
</organism>
<dbReference type="GO" id="GO:0004622">
    <property type="term" value="F:phosphatidylcholine lysophospholipase activity"/>
    <property type="evidence" value="ECO:0007669"/>
    <property type="project" value="TreeGrafter"/>
</dbReference>
<accession>A0A9D1LGJ2</accession>
<protein>
    <submittedName>
        <fullName evidence="2">Sialate O-acetylesterase</fullName>
    </submittedName>
</protein>
<dbReference type="InterPro" id="IPR013830">
    <property type="entry name" value="SGNH_hydro"/>
</dbReference>
<reference evidence="2" key="2">
    <citation type="journal article" date="2021" name="PeerJ">
        <title>Extensive microbial diversity within the chicken gut microbiome revealed by metagenomics and culture.</title>
        <authorList>
            <person name="Gilroy R."/>
            <person name="Ravi A."/>
            <person name="Getino M."/>
            <person name="Pursley I."/>
            <person name="Horton D.L."/>
            <person name="Alikhan N.F."/>
            <person name="Baker D."/>
            <person name="Gharbi K."/>
            <person name="Hall N."/>
            <person name="Watson M."/>
            <person name="Adriaenssens E.M."/>
            <person name="Foster-Nyarko E."/>
            <person name="Jarju S."/>
            <person name="Secka A."/>
            <person name="Antonio M."/>
            <person name="Oren A."/>
            <person name="Chaudhuri R.R."/>
            <person name="La Ragione R."/>
            <person name="Hildebrand F."/>
            <person name="Pallen M.J."/>
        </authorList>
    </citation>
    <scope>NUCLEOTIDE SEQUENCE</scope>
    <source>
        <strain evidence="2">17073</strain>
    </source>
</reference>
<feature type="domain" description="SGNH hydrolase-type esterase" evidence="1">
    <location>
        <begin position="48"/>
        <end position="208"/>
    </location>
</feature>
<gene>
    <name evidence="2" type="ORF">IAD18_04560</name>
</gene>
<dbReference type="PANTHER" id="PTHR30383">
    <property type="entry name" value="THIOESTERASE 1/PROTEASE 1/LYSOPHOSPHOLIPASE L1"/>
    <property type="match status" value="1"/>
</dbReference>